<organism evidence="10 11">
    <name type="scientific">Fusarium oxysporum f. sp. cubense (strain race 1)</name>
    <name type="common">Panama disease fungus</name>
    <dbReference type="NCBI Taxonomy" id="1229664"/>
    <lineage>
        <taxon>Eukaryota</taxon>
        <taxon>Fungi</taxon>
        <taxon>Dikarya</taxon>
        <taxon>Ascomycota</taxon>
        <taxon>Pezizomycotina</taxon>
        <taxon>Sordariomycetes</taxon>
        <taxon>Hypocreomycetidae</taxon>
        <taxon>Hypocreales</taxon>
        <taxon>Nectriaceae</taxon>
        <taxon>Fusarium</taxon>
        <taxon>Fusarium oxysporum species complex</taxon>
    </lineage>
</organism>
<dbReference type="Proteomes" id="UP000016928">
    <property type="component" value="Unassembled WGS sequence"/>
</dbReference>
<dbReference type="AlphaFoldDB" id="N4TVV3"/>
<evidence type="ECO:0000256" key="5">
    <source>
        <dbReference type="ARBA" id="ARBA00022989"/>
    </source>
</evidence>
<dbReference type="EMBL" id="KB731261">
    <property type="protein sequence ID" value="ENH60711.1"/>
    <property type="molecule type" value="Genomic_DNA"/>
</dbReference>
<dbReference type="HOGENOM" id="CLU_004278_0_0_1"/>
<evidence type="ECO:0000256" key="4">
    <source>
        <dbReference type="ARBA" id="ARBA00022729"/>
    </source>
</evidence>
<dbReference type="PANTHER" id="PTHR31145">
    <property type="entry name" value="INTEGRAL MEMBRANE PROTEIN (AFU_ORTHOLOGUE AFUA_7G01610)"/>
    <property type="match status" value="1"/>
</dbReference>
<feature type="compositionally biased region" description="Polar residues" evidence="7">
    <location>
        <begin position="549"/>
        <end position="567"/>
    </location>
</feature>
<reference evidence="11" key="2">
    <citation type="journal article" date="2014" name="PLoS ONE">
        <title>Genome and Transcriptome Analysis of the Fungal Pathogen Fusarium oxysporum f. sp. cubense Causing Banana Vascular Wilt Disease.</title>
        <authorList>
            <person name="Guo L."/>
            <person name="Han L."/>
            <person name="Yang L."/>
            <person name="Zeng H."/>
            <person name="Fan D."/>
            <person name="Zhu Y."/>
            <person name="Feng Y."/>
            <person name="Wang G."/>
            <person name="Peng C."/>
            <person name="Jiang X."/>
            <person name="Zhou D."/>
            <person name="Ni P."/>
            <person name="Liang C."/>
            <person name="Liu L."/>
            <person name="Wang J."/>
            <person name="Mao C."/>
            <person name="Fang X."/>
            <person name="Peng M."/>
            <person name="Huang J."/>
        </authorList>
    </citation>
    <scope>NUCLEOTIDE SEQUENCE [LARGE SCALE GENOMIC DNA]</scope>
    <source>
        <strain evidence="11">race 1</strain>
    </source>
</reference>
<protein>
    <recommendedName>
        <fullName evidence="9">ML-like domain-containing protein</fullName>
    </recommendedName>
</protein>
<dbReference type="OrthoDB" id="5312224at2759"/>
<dbReference type="InterPro" id="IPR040241">
    <property type="entry name" value="TRP_Flc/Pkd2-like"/>
</dbReference>
<feature type="transmembrane region" description="Helical" evidence="8">
    <location>
        <begin position="490"/>
        <end position="512"/>
    </location>
</feature>
<evidence type="ECO:0000256" key="3">
    <source>
        <dbReference type="ARBA" id="ARBA00022692"/>
    </source>
</evidence>
<feature type="compositionally biased region" description="Polar residues" evidence="7">
    <location>
        <begin position="949"/>
        <end position="972"/>
    </location>
</feature>
<comment type="similarity">
    <text evidence="2">Belongs to the transient receptor potential (TRP) ion channel family.</text>
</comment>
<feature type="compositionally biased region" description="Polar residues" evidence="7">
    <location>
        <begin position="619"/>
        <end position="644"/>
    </location>
</feature>
<proteinExistence type="inferred from homology"/>
<dbReference type="Pfam" id="PF06011">
    <property type="entry name" value="TRP"/>
    <property type="match status" value="1"/>
</dbReference>
<feature type="compositionally biased region" description="Low complexity" evidence="7">
    <location>
        <begin position="888"/>
        <end position="899"/>
    </location>
</feature>
<keyword evidence="4" id="KW-0732">Signal</keyword>
<evidence type="ECO:0000313" key="10">
    <source>
        <dbReference type="EMBL" id="ENH60711.1"/>
    </source>
</evidence>
<dbReference type="GO" id="GO:0016020">
    <property type="term" value="C:membrane"/>
    <property type="evidence" value="ECO:0007669"/>
    <property type="project" value="UniProtKB-SubCell"/>
</dbReference>
<feature type="compositionally biased region" description="Acidic residues" evidence="7">
    <location>
        <begin position="854"/>
        <end position="863"/>
    </location>
</feature>
<evidence type="ECO:0000313" key="11">
    <source>
        <dbReference type="Proteomes" id="UP000016928"/>
    </source>
</evidence>
<feature type="region of interest" description="Disordered" evidence="7">
    <location>
        <begin position="545"/>
        <end position="734"/>
    </location>
</feature>
<dbReference type="SMART" id="SM01320">
    <property type="entry name" value="TRP_N"/>
    <property type="match status" value="1"/>
</dbReference>
<dbReference type="InterPro" id="IPR010308">
    <property type="entry name" value="TRP_C"/>
</dbReference>
<feature type="region of interest" description="Disordered" evidence="7">
    <location>
        <begin position="746"/>
        <end position="771"/>
    </location>
</feature>
<dbReference type="OMA" id="DIWAGMM"/>
<feature type="transmembrane region" description="Helical" evidence="8">
    <location>
        <begin position="348"/>
        <end position="372"/>
    </location>
</feature>
<keyword evidence="6 8" id="KW-0472">Membrane</keyword>
<sequence>MHAVSPAHAVRIPFTNCLSDAYRLHEPTRLQWVPLYADAVFDTENEKHNLRVIVWGNVTGARTTSALPPPDDPSWKDASDINGKIAETPQKKDGYNTATTYFPKVHFLTYVPYNNDKFNFCNTSLVNGSCPLGPYFGEVDYSDAYKLPSINITWDAYSTYAFASLAPIVFSAIFSPWGSSDIFHWTSNYGRDVDLLRLVTPGFGDCLQYIQFIALSGGLTLDYPGFYQPIVSQMAWSTLMFNESFVADAPSWQSVVDGIYVTNATYGLQELGQLVGMAESRDIWAVQGAFAVQWLFRKINNTPEEDLRSKNVPFSVGNAVRIVFNYFLFPIIALSCFQLVTAGDSPTYTIALAVVTLVFLIIFAVYLFYLIIRTRPKSVLYDDLPTVLLYGPLYNTYSDEAAGFALIPVFLTFLRGITVGAVQPSGIAQVVLLAICEVIHILTIHAFRPFQRSTAMNAYHTLFGALRLISILLMVAFVPTLDVSEGDKGWIGYIILGIHGAALIFGFFLNALQTIIEVAARMLGAGGDDARGLTRGGLTKIFGMRQLSRRNTQQRNTGPSRASQLSTAAMLDVDDSGKSGYAMPSGRVRSESGASLGGLMNPRHRSSSALDSIDVYSGMPQNVDSSSSYMPNTPGERSTFSFLPSPSAARHHPTQSIDAADPYYRPPRRRQTMNESIHSEGPGGSNAADVKGANPAGGLGDPADMGADISRGATPAPPPAGYSQASIPPNRPDYATREVDFYYGVRGPALNSDGPGRKLGTGPADPTGPVATASGWFRNLFGGKTKEKGKGFEVVRSSRMPPAMMARNGGESPPEGIPVAMGVLRNGPIDSDDEDEPRPRRSPGRQPQSALLDDNGDPQDSEPESPVLERPRRTFSAGSESFPREPSKSLSKAPLSSKRASGHFGGSDHSRAPSLTLMNMPGSTISFESQWRGEPDAVSRTSSHHRATLSASSRLPFERTNSQKRLSSNSSMEFPGEFTNIDFGPSVDERPASFGMVSQHGVSRVDPLHRDVDLLGSSAELVEDPPARPRT</sequence>
<feature type="transmembrane region" description="Helical" evidence="8">
    <location>
        <begin position="427"/>
        <end position="447"/>
    </location>
</feature>
<dbReference type="PANTHER" id="PTHR31145:SF6">
    <property type="entry name" value="INTEGRAL MEMBRANE PROTEIN (AFU_ORTHOLOGUE AFUA_7G01610)"/>
    <property type="match status" value="1"/>
</dbReference>
<dbReference type="STRING" id="1229664.N4TVV3"/>
<evidence type="ECO:0000256" key="7">
    <source>
        <dbReference type="SAM" id="MobiDB-lite"/>
    </source>
</evidence>
<keyword evidence="5 8" id="KW-1133">Transmembrane helix</keyword>
<gene>
    <name evidence="10" type="ORF">FOC1_g10015512</name>
</gene>
<feature type="transmembrane region" description="Helical" evidence="8">
    <location>
        <begin position="323"/>
        <end position="342"/>
    </location>
</feature>
<accession>N4TVV3</accession>
<feature type="region of interest" description="Disordered" evidence="7">
    <location>
        <begin position="799"/>
        <end position="977"/>
    </location>
</feature>
<comment type="subcellular location">
    <subcellularLocation>
        <location evidence="1">Membrane</location>
        <topology evidence="1">Multi-pass membrane protein</topology>
    </subcellularLocation>
</comment>
<reference evidence="11" key="1">
    <citation type="submission" date="2012-09" db="EMBL/GenBank/DDBJ databases">
        <title>Genome sequencing and comparative transcriptomics of race 1 and race 4 of banana pathogen: Fusarium oxysporum f. sp. cubense.</title>
        <authorList>
            <person name="Fang X."/>
            <person name="Huang J."/>
        </authorList>
    </citation>
    <scope>NUCLEOTIDE SEQUENCE [LARGE SCALE GENOMIC DNA]</scope>
    <source>
        <strain evidence="11">race 1</strain>
    </source>
</reference>
<name>N4TVV3_FUSC1</name>
<evidence type="ECO:0000256" key="8">
    <source>
        <dbReference type="SAM" id="Phobius"/>
    </source>
</evidence>
<evidence type="ECO:0000256" key="6">
    <source>
        <dbReference type="ARBA" id="ARBA00023136"/>
    </source>
</evidence>
<dbReference type="GO" id="GO:0055085">
    <property type="term" value="P:transmembrane transport"/>
    <property type="evidence" value="ECO:0007669"/>
    <property type="project" value="TreeGrafter"/>
</dbReference>
<keyword evidence="3 8" id="KW-0812">Transmembrane</keyword>
<evidence type="ECO:0000256" key="2">
    <source>
        <dbReference type="ARBA" id="ARBA00010642"/>
    </source>
</evidence>
<evidence type="ECO:0000256" key="1">
    <source>
        <dbReference type="ARBA" id="ARBA00004141"/>
    </source>
</evidence>
<dbReference type="VEuPathDB" id="FungiDB:FOC1_g10015512"/>
<evidence type="ECO:0000259" key="9">
    <source>
        <dbReference type="SMART" id="SM01320"/>
    </source>
</evidence>
<dbReference type="InterPro" id="IPR032800">
    <property type="entry name" value="TRP_N"/>
</dbReference>
<feature type="transmembrane region" description="Helical" evidence="8">
    <location>
        <begin position="459"/>
        <end position="478"/>
    </location>
</feature>
<feature type="domain" description="ML-like" evidence="9">
    <location>
        <begin position="7"/>
        <end position="181"/>
    </location>
</feature>
<feature type="transmembrane region" description="Helical" evidence="8">
    <location>
        <begin position="401"/>
        <end position="421"/>
    </location>
</feature>